<dbReference type="SUPFAM" id="SSF69318">
    <property type="entry name" value="Integrin alpha N-terminal domain"/>
    <property type="match status" value="1"/>
</dbReference>
<dbReference type="InterPro" id="IPR011049">
    <property type="entry name" value="Serralysin-like_metalloprot_C"/>
</dbReference>
<dbReference type="SUPFAM" id="SSF51120">
    <property type="entry name" value="beta-Roll"/>
    <property type="match status" value="1"/>
</dbReference>
<dbReference type="RefSeq" id="WP_157176957.1">
    <property type="nucleotide sequence ID" value="NZ_BMJP01000005.1"/>
</dbReference>
<dbReference type="Pfam" id="PF00353">
    <property type="entry name" value="HemolysinCabind"/>
    <property type="match status" value="3"/>
</dbReference>
<keyword evidence="2" id="KW-0732">Signal</keyword>
<dbReference type="GO" id="GO:0008237">
    <property type="term" value="F:metallopeptidase activity"/>
    <property type="evidence" value="ECO:0007669"/>
    <property type="project" value="InterPro"/>
</dbReference>
<reference evidence="4 5" key="1">
    <citation type="submission" date="2020-08" db="EMBL/GenBank/DDBJ databases">
        <title>Genomic Encyclopedia of Type Strains, Phase IV (KMG-IV): sequencing the most valuable type-strain genomes for metagenomic binning, comparative biology and taxonomic classification.</title>
        <authorList>
            <person name="Goeker M."/>
        </authorList>
    </citation>
    <scope>NUCLEOTIDE SEQUENCE [LARGE SCALE GENOMIC DNA]</scope>
    <source>
        <strain evidence="4 5">DSM 103336</strain>
    </source>
</reference>
<dbReference type="GO" id="GO:0006508">
    <property type="term" value="P:proteolysis"/>
    <property type="evidence" value="ECO:0007669"/>
    <property type="project" value="InterPro"/>
</dbReference>
<dbReference type="InterPro" id="IPR013517">
    <property type="entry name" value="FG-GAP"/>
</dbReference>
<dbReference type="InterPro" id="IPR024079">
    <property type="entry name" value="MetalloPept_cat_dom_sf"/>
</dbReference>
<evidence type="ECO:0000313" key="4">
    <source>
        <dbReference type="EMBL" id="MBB5730544.1"/>
    </source>
</evidence>
<dbReference type="SUPFAM" id="SSF55486">
    <property type="entry name" value="Metalloproteases ('zincins'), catalytic domain"/>
    <property type="match status" value="1"/>
</dbReference>
<dbReference type="PANTHER" id="PTHR46580">
    <property type="entry name" value="SENSOR KINASE-RELATED"/>
    <property type="match status" value="1"/>
</dbReference>
<dbReference type="InterPro" id="IPR006026">
    <property type="entry name" value="Peptidase_Metallo"/>
</dbReference>
<comment type="similarity">
    <text evidence="1">Belongs to the peptidase M10B family.</text>
</comment>
<dbReference type="SMART" id="SM00235">
    <property type="entry name" value="ZnMc"/>
    <property type="match status" value="1"/>
</dbReference>
<comment type="caution">
    <text evidence="4">The sequence shown here is derived from an EMBL/GenBank/DDBJ whole genome shotgun (WGS) entry which is preliminary data.</text>
</comment>
<protein>
    <submittedName>
        <fullName evidence="4">Ca2+-binding RTX toxin-like protein</fullName>
    </submittedName>
</protein>
<dbReference type="PANTHER" id="PTHR46580:SF2">
    <property type="entry name" value="MAM DOMAIN-CONTAINING PROTEIN"/>
    <property type="match status" value="1"/>
</dbReference>
<proteinExistence type="inferred from homology"/>
<dbReference type="PROSITE" id="PS00330">
    <property type="entry name" value="HEMOLYSIN_CALCIUM"/>
    <property type="match status" value="2"/>
</dbReference>
<dbReference type="Gene3D" id="3.40.390.10">
    <property type="entry name" value="Collagenase (Catalytic Domain)"/>
    <property type="match status" value="1"/>
</dbReference>
<dbReference type="GO" id="GO:0008270">
    <property type="term" value="F:zinc ion binding"/>
    <property type="evidence" value="ECO:0007669"/>
    <property type="project" value="InterPro"/>
</dbReference>
<dbReference type="Pfam" id="PF13517">
    <property type="entry name" value="FG-GAP_3"/>
    <property type="match status" value="1"/>
</dbReference>
<evidence type="ECO:0000256" key="2">
    <source>
        <dbReference type="ARBA" id="ARBA00022729"/>
    </source>
</evidence>
<dbReference type="InterPro" id="IPR001343">
    <property type="entry name" value="Hemolysn_Ca-bd"/>
</dbReference>
<organism evidence="4 5">
    <name type="scientific">Sphingomonas prati</name>
    <dbReference type="NCBI Taxonomy" id="1843237"/>
    <lineage>
        <taxon>Bacteria</taxon>
        <taxon>Pseudomonadati</taxon>
        <taxon>Pseudomonadota</taxon>
        <taxon>Alphaproteobacteria</taxon>
        <taxon>Sphingomonadales</taxon>
        <taxon>Sphingomonadaceae</taxon>
        <taxon>Sphingomonas</taxon>
    </lineage>
</organism>
<sequence>MQYVTDDRAILNYSWVGSDSSGNPLTNRPVFITYSLETTSSALLGNGQLRLDQPAFIDSFKPLNASQASVARSAFSIWDAASGITFLEVPAGLGDIKLATFNFDLGGFYNSSQADAYGGGGIVYVSATYPEAGIQLFLHEIGHNLGFKHSFEGEYVLGPSQDNFASTVMSYTSGGTAGTVLGSIDQRAVSYLYGQPGSDGRQVAAWSWDAENFTLTQNAFAGGGTILGVGGNNNINGAGGADIVEIEGNTRRNQISTGAGDDIVTISATASNNVVSVGDGADRISLRPGGSFTIDGGAGLDTLSFTADYSIGANFSVATALENGSRIDSIESIFLVGSSLGNDRFVASNANTGIYGFGGDDDLSGGNGNDNIFGYDGNDTLRGGLGRDYLSGGIGNDLYAGTASELTSDTIGDFSLGDTISFQGVSPTALGYSLIGSTLRYAGGSLTLNGLTGSLRLASGAQGEAALIVRNTAHVTNLGDFGGDGNSDILWRNRDGSLSVWGVSGDLRGNVVQQSVFNTRLGTDWKLIDTADFNGDAKSDLLWRNDNGTVATWNATAGGQIATGGYTASVGAEWTIAAVGDFGGDRKDDLLWRNADGSVSIWSGSSGDFAVNTYSHGSVNTDWRIQGAADFTGDGRADILWRNSSGATTVWSASGNGFSENGFNASVGREWHVDGMGDFNGDGRADMLWRNDNGAVSVWTSNGSEFDQAVFDTSVATEWRIASIKDFNSDGRADILWQNANGAITSWQSNGPAFDQQVLDGYNPGSDWAVIGHEYIL</sequence>
<dbReference type="AlphaFoldDB" id="A0A7W9BUW0"/>
<accession>A0A7W9BUW0</accession>
<dbReference type="GO" id="GO:0005509">
    <property type="term" value="F:calcium ion binding"/>
    <property type="evidence" value="ECO:0007669"/>
    <property type="project" value="InterPro"/>
</dbReference>
<evidence type="ECO:0000313" key="5">
    <source>
        <dbReference type="Proteomes" id="UP000546701"/>
    </source>
</evidence>
<dbReference type="EMBL" id="JACIJR010000007">
    <property type="protein sequence ID" value="MBB5730544.1"/>
    <property type="molecule type" value="Genomic_DNA"/>
</dbReference>
<dbReference type="Gene3D" id="2.130.10.130">
    <property type="entry name" value="Integrin alpha, N-terminal"/>
    <property type="match status" value="1"/>
</dbReference>
<dbReference type="PRINTS" id="PR00313">
    <property type="entry name" value="CABNDNGRPT"/>
</dbReference>
<dbReference type="OrthoDB" id="7563715at2"/>
<gene>
    <name evidence="4" type="ORF">FHS99_003047</name>
</gene>
<feature type="domain" description="Peptidase metallopeptidase" evidence="3">
    <location>
        <begin position="47"/>
        <end position="195"/>
    </location>
</feature>
<evidence type="ECO:0000259" key="3">
    <source>
        <dbReference type="SMART" id="SM00235"/>
    </source>
</evidence>
<dbReference type="InterPro" id="IPR018511">
    <property type="entry name" value="Hemolysin-typ_Ca-bd_CS"/>
</dbReference>
<dbReference type="Gene3D" id="2.150.10.10">
    <property type="entry name" value="Serralysin-like metalloprotease, C-terminal"/>
    <property type="match status" value="1"/>
</dbReference>
<name>A0A7W9BUW0_9SPHN</name>
<keyword evidence="5" id="KW-1185">Reference proteome</keyword>
<dbReference type="Gene3D" id="2.40.128.340">
    <property type="match status" value="1"/>
</dbReference>
<dbReference type="InterPro" id="IPR028994">
    <property type="entry name" value="Integrin_alpha_N"/>
</dbReference>
<evidence type="ECO:0000256" key="1">
    <source>
        <dbReference type="ARBA" id="ARBA00009490"/>
    </source>
</evidence>
<dbReference type="Proteomes" id="UP000546701">
    <property type="component" value="Unassembled WGS sequence"/>
</dbReference>